<name>A0A9D1IQP4_9FIRM</name>
<reference evidence="7" key="2">
    <citation type="journal article" date="2021" name="PeerJ">
        <title>Extensive microbial diversity within the chicken gut microbiome revealed by metagenomics and culture.</title>
        <authorList>
            <person name="Gilroy R."/>
            <person name="Ravi A."/>
            <person name="Getino M."/>
            <person name="Pursley I."/>
            <person name="Horton D.L."/>
            <person name="Alikhan N.F."/>
            <person name="Baker D."/>
            <person name="Gharbi K."/>
            <person name="Hall N."/>
            <person name="Watson M."/>
            <person name="Adriaenssens E.M."/>
            <person name="Foster-Nyarko E."/>
            <person name="Jarju S."/>
            <person name="Secka A."/>
            <person name="Antonio M."/>
            <person name="Oren A."/>
            <person name="Chaudhuri R.R."/>
            <person name="La Ragione R."/>
            <person name="Hildebrand F."/>
            <person name="Pallen M.J."/>
        </authorList>
    </citation>
    <scope>NUCLEOTIDE SEQUENCE</scope>
    <source>
        <strain evidence="7">CHK193-30670</strain>
    </source>
</reference>
<dbReference type="PANTHER" id="PTHR10057">
    <property type="entry name" value="PERIPHERAL-TYPE BENZODIAZEPINE RECEPTOR"/>
    <property type="match status" value="1"/>
</dbReference>
<comment type="caution">
    <text evidence="7">The sequence shown here is derived from an EMBL/GenBank/DDBJ whole genome shotgun (WGS) entry which is preliminary data.</text>
</comment>
<keyword evidence="3 6" id="KW-0812">Transmembrane</keyword>
<dbReference type="Pfam" id="PF03073">
    <property type="entry name" value="TspO_MBR"/>
    <property type="match status" value="1"/>
</dbReference>
<dbReference type="PIRSF" id="PIRSF005859">
    <property type="entry name" value="PBR"/>
    <property type="match status" value="1"/>
</dbReference>
<dbReference type="InterPro" id="IPR004307">
    <property type="entry name" value="TspO_MBR"/>
</dbReference>
<dbReference type="InterPro" id="IPR038330">
    <property type="entry name" value="TspO/MBR-related_sf"/>
</dbReference>
<comment type="subcellular location">
    <subcellularLocation>
        <location evidence="1">Membrane</location>
        <topology evidence="1">Multi-pass membrane protein</topology>
    </subcellularLocation>
</comment>
<dbReference type="AlphaFoldDB" id="A0A9D1IQP4"/>
<evidence type="ECO:0000256" key="6">
    <source>
        <dbReference type="SAM" id="Phobius"/>
    </source>
</evidence>
<dbReference type="FunFam" id="1.20.1260.100:FF:000001">
    <property type="entry name" value="translocator protein 2"/>
    <property type="match status" value="1"/>
</dbReference>
<evidence type="ECO:0000313" key="8">
    <source>
        <dbReference type="Proteomes" id="UP000824074"/>
    </source>
</evidence>
<dbReference type="Proteomes" id="UP000824074">
    <property type="component" value="Unassembled WGS sequence"/>
</dbReference>
<keyword evidence="5 6" id="KW-0472">Membrane</keyword>
<evidence type="ECO:0000256" key="4">
    <source>
        <dbReference type="ARBA" id="ARBA00022989"/>
    </source>
</evidence>
<feature type="transmembrane region" description="Helical" evidence="6">
    <location>
        <begin position="78"/>
        <end position="98"/>
    </location>
</feature>
<dbReference type="Gene3D" id="1.20.1260.100">
    <property type="entry name" value="TspO/MBR protein"/>
    <property type="match status" value="1"/>
</dbReference>
<evidence type="ECO:0000313" key="7">
    <source>
        <dbReference type="EMBL" id="HIU40199.1"/>
    </source>
</evidence>
<dbReference type="PANTHER" id="PTHR10057:SF0">
    <property type="entry name" value="TRANSLOCATOR PROTEIN"/>
    <property type="match status" value="1"/>
</dbReference>
<protein>
    <submittedName>
        <fullName evidence="7">Tryptophan-rich sensory protein</fullName>
    </submittedName>
</protein>
<organism evidence="7 8">
    <name type="scientific">Candidatus Aphodocola excrementigallinarum</name>
    <dbReference type="NCBI Taxonomy" id="2840670"/>
    <lineage>
        <taxon>Bacteria</taxon>
        <taxon>Bacillati</taxon>
        <taxon>Bacillota</taxon>
        <taxon>Bacilli</taxon>
        <taxon>Candidatus Aphodocola</taxon>
    </lineage>
</organism>
<feature type="transmembrane region" description="Helical" evidence="6">
    <location>
        <begin position="46"/>
        <end position="66"/>
    </location>
</feature>
<dbReference type="EMBL" id="DVMT01000028">
    <property type="protein sequence ID" value="HIU40199.1"/>
    <property type="molecule type" value="Genomic_DNA"/>
</dbReference>
<evidence type="ECO:0000256" key="5">
    <source>
        <dbReference type="ARBA" id="ARBA00023136"/>
    </source>
</evidence>
<dbReference type="CDD" id="cd15904">
    <property type="entry name" value="TSPO_MBR"/>
    <property type="match status" value="1"/>
</dbReference>
<evidence type="ECO:0000256" key="2">
    <source>
        <dbReference type="ARBA" id="ARBA00007524"/>
    </source>
</evidence>
<evidence type="ECO:0000256" key="1">
    <source>
        <dbReference type="ARBA" id="ARBA00004141"/>
    </source>
</evidence>
<evidence type="ECO:0000256" key="3">
    <source>
        <dbReference type="ARBA" id="ARBA00022692"/>
    </source>
</evidence>
<feature type="transmembrane region" description="Helical" evidence="6">
    <location>
        <begin position="104"/>
        <end position="123"/>
    </location>
</feature>
<dbReference type="GO" id="GO:0033013">
    <property type="term" value="P:tetrapyrrole metabolic process"/>
    <property type="evidence" value="ECO:0007669"/>
    <property type="project" value="UniProtKB-ARBA"/>
</dbReference>
<comment type="similarity">
    <text evidence="2">Belongs to the TspO/BZRP family.</text>
</comment>
<keyword evidence="4 6" id="KW-1133">Transmembrane helix</keyword>
<proteinExistence type="inferred from homology"/>
<feature type="transmembrane region" description="Helical" evidence="6">
    <location>
        <begin position="9"/>
        <end position="26"/>
    </location>
</feature>
<feature type="transmembrane region" description="Helical" evidence="6">
    <location>
        <begin position="135"/>
        <end position="153"/>
    </location>
</feature>
<gene>
    <name evidence="7" type="ORF">IAB68_02720</name>
</gene>
<accession>A0A9D1IQP4</accession>
<reference evidence="7" key="1">
    <citation type="submission" date="2020-10" db="EMBL/GenBank/DDBJ databases">
        <authorList>
            <person name="Gilroy R."/>
        </authorList>
    </citation>
    <scope>NUCLEOTIDE SEQUENCE</scope>
    <source>
        <strain evidence="7">CHK193-30670</strain>
    </source>
</reference>
<sequence>MKKINWKRLIIIIIITFIVGSFFSFFTMNNMDTFKELKKPINVPGVLFPVVWSILYLLMSISCYIITTKDDKNKDNAIIWYGIQLVINSLWSLIFFGFSAYLFSFIWIILLLTIVIIMIVKFYKIDKMASYLNIPYVLWILFAGFLNLGIYILNR</sequence>
<dbReference type="GO" id="GO:0016020">
    <property type="term" value="C:membrane"/>
    <property type="evidence" value="ECO:0007669"/>
    <property type="project" value="UniProtKB-SubCell"/>
</dbReference>